<protein>
    <submittedName>
        <fullName evidence="2">Oidioi.mRNA.OKI2018_I69.chr2.g5983.t1.cds</fullName>
    </submittedName>
</protein>
<feature type="compositionally biased region" description="Basic and acidic residues" evidence="1">
    <location>
        <begin position="366"/>
        <end position="382"/>
    </location>
</feature>
<feature type="compositionally biased region" description="Basic and acidic residues" evidence="1">
    <location>
        <begin position="209"/>
        <end position="218"/>
    </location>
</feature>
<feature type="compositionally biased region" description="Polar residues" evidence="1">
    <location>
        <begin position="415"/>
        <end position="434"/>
    </location>
</feature>
<keyword evidence="3" id="KW-1185">Reference proteome</keyword>
<accession>A0ABN7T213</accession>
<evidence type="ECO:0000313" key="3">
    <source>
        <dbReference type="Proteomes" id="UP001158576"/>
    </source>
</evidence>
<feature type="compositionally biased region" description="Basic and acidic residues" evidence="1">
    <location>
        <begin position="348"/>
        <end position="359"/>
    </location>
</feature>
<proteinExistence type="predicted"/>
<name>A0ABN7T213_OIKDI</name>
<dbReference type="Proteomes" id="UP001158576">
    <property type="component" value="Chromosome 2"/>
</dbReference>
<feature type="region of interest" description="Disordered" evidence="1">
    <location>
        <begin position="491"/>
        <end position="539"/>
    </location>
</feature>
<feature type="compositionally biased region" description="Polar residues" evidence="1">
    <location>
        <begin position="523"/>
        <end position="539"/>
    </location>
</feature>
<evidence type="ECO:0000256" key="1">
    <source>
        <dbReference type="SAM" id="MobiDB-lite"/>
    </source>
</evidence>
<feature type="compositionally biased region" description="Polar residues" evidence="1">
    <location>
        <begin position="66"/>
        <end position="81"/>
    </location>
</feature>
<feature type="compositionally biased region" description="Acidic residues" evidence="1">
    <location>
        <begin position="54"/>
        <end position="64"/>
    </location>
</feature>
<feature type="compositionally biased region" description="Basic and acidic residues" evidence="1">
    <location>
        <begin position="226"/>
        <end position="237"/>
    </location>
</feature>
<organism evidence="2 3">
    <name type="scientific">Oikopleura dioica</name>
    <name type="common">Tunicate</name>
    <dbReference type="NCBI Taxonomy" id="34765"/>
    <lineage>
        <taxon>Eukaryota</taxon>
        <taxon>Metazoa</taxon>
        <taxon>Chordata</taxon>
        <taxon>Tunicata</taxon>
        <taxon>Appendicularia</taxon>
        <taxon>Copelata</taxon>
        <taxon>Oikopleuridae</taxon>
        <taxon>Oikopleura</taxon>
    </lineage>
</organism>
<reference evidence="2 3" key="1">
    <citation type="submission" date="2021-04" db="EMBL/GenBank/DDBJ databases">
        <authorList>
            <person name="Bliznina A."/>
        </authorList>
    </citation>
    <scope>NUCLEOTIDE SEQUENCE [LARGE SCALE GENOMIC DNA]</scope>
</reference>
<dbReference type="EMBL" id="OU015567">
    <property type="protein sequence ID" value="CAG5111705.1"/>
    <property type="molecule type" value="Genomic_DNA"/>
</dbReference>
<feature type="compositionally biased region" description="Basic and acidic residues" evidence="1">
    <location>
        <begin position="258"/>
        <end position="273"/>
    </location>
</feature>
<feature type="region of interest" description="Disordered" evidence="1">
    <location>
        <begin position="148"/>
        <end position="172"/>
    </location>
</feature>
<feature type="region of interest" description="Disordered" evidence="1">
    <location>
        <begin position="193"/>
        <end position="274"/>
    </location>
</feature>
<feature type="compositionally biased region" description="Polar residues" evidence="1">
    <location>
        <begin position="238"/>
        <end position="255"/>
    </location>
</feature>
<feature type="compositionally biased region" description="Basic and acidic residues" evidence="1">
    <location>
        <begin position="26"/>
        <end position="47"/>
    </location>
</feature>
<gene>
    <name evidence="2" type="ORF">OKIOD_LOCUS14748</name>
</gene>
<sequence length="539" mass="60332">MDRTVPIEPVGSNSGFRVVEIQQRVKRLDKPQSLKHDPLDHGVDNPDKSSSSSSEDDSDDDEEPLITNNTQIHINTGSSVKTAPDPSAKKPETTAANKKQFIRVKLNNKWSKDRWEITDKVPNEGDGIRHAASGKDINVVRRVELKHEVGKNSTPKSPELVNKAPEFGPPMKPSTISLITILDGFAKVKEQNHGQIDVDGAKSKSPAGEPREAPEKVISKVASPVKELEEKAKDENQVPRNQLREAQQPTSSAASENYEPRPKPDKKIFDQKRTVPVAAPVRVESDEPVRSNETICKITEFFDYGKKIMLTMIEEESKSKDQLINDLINELNSLKEANGLALSLMTPEQREKYDKEQAKRSRTRRVLREEPHKRATPSDHRQNPRLNGHPQNQIVQQVTSENKHQQKTTTQKTKGNSNKAPLSAPNGNNATQLQHRGYNGLPPAQQGELPQTSTHAHMAPDPNQQYTPVTVNPANYVRNNLGQYQYIHPHHTVPVQRPNPPQQGQPNNHYHQQNNGLHGLHVNFSSMSSSPHLWNGPTK</sequence>
<feature type="compositionally biased region" description="Low complexity" evidence="1">
    <location>
        <begin position="504"/>
        <end position="516"/>
    </location>
</feature>
<feature type="region of interest" description="Disordered" evidence="1">
    <location>
        <begin position="1"/>
        <end position="100"/>
    </location>
</feature>
<feature type="compositionally biased region" description="Polar residues" evidence="1">
    <location>
        <begin position="389"/>
        <end position="400"/>
    </location>
</feature>
<feature type="region of interest" description="Disordered" evidence="1">
    <location>
        <begin position="345"/>
        <end position="466"/>
    </location>
</feature>
<evidence type="ECO:0000313" key="2">
    <source>
        <dbReference type="EMBL" id="CAG5111705.1"/>
    </source>
</evidence>